<name>A0A5Q2FEC4_9ACTN</name>
<sequence length="398" mass="41349">MYERNGYGWRGGSAVVRPSPVAASAVIQSIRRLGPVLRQDLVRDTHVSTATVARTVSSLLAAGLIRERPDLVPSGVAGRPSLPLEIDGRRHAVLGLHVGKHVLTTALASIDGRVLVTGRSSGGPDGTRSGAAPDPVQVISRALLRCASRFPRHRVLTIGLVGPWGDVPWDPADLRDRVQRSTDLPVAVTDHVAALAAADLLSRPGRTDGSTLYLYARDTMGFVLVRDGRLPEDGKAGRLTHLPTGGDVPCGCGEVGCLGVSAGDTPLAVRAHRAGVVDRPAIAAVVAAARGGDPAALALLRERARILGRATGVLRDMLHPDRIVVAGQAFTGFPAVYEDVLAAFRASTTSASGQTPVDLHGLAHSPTAVQAVAATSCALRLLYADPLAVVGETRALSA</sequence>
<evidence type="ECO:0000313" key="2">
    <source>
        <dbReference type="EMBL" id="QGF23433.1"/>
    </source>
</evidence>
<protein>
    <submittedName>
        <fullName evidence="2">ROK family protein</fullName>
    </submittedName>
</protein>
<comment type="similarity">
    <text evidence="1">Belongs to the ROK (NagC/XylR) family.</text>
</comment>
<gene>
    <name evidence="2" type="ORF">Rai3103_06865</name>
</gene>
<dbReference type="EMBL" id="CP045725">
    <property type="protein sequence ID" value="QGF23433.1"/>
    <property type="molecule type" value="Genomic_DNA"/>
</dbReference>
<evidence type="ECO:0000256" key="1">
    <source>
        <dbReference type="ARBA" id="ARBA00006479"/>
    </source>
</evidence>
<organism evidence="2 3">
    <name type="scientific">Raineyella fluvialis</name>
    <dbReference type="NCBI Taxonomy" id="2662261"/>
    <lineage>
        <taxon>Bacteria</taxon>
        <taxon>Bacillati</taxon>
        <taxon>Actinomycetota</taxon>
        <taxon>Actinomycetes</taxon>
        <taxon>Propionibacteriales</taxon>
        <taxon>Propionibacteriaceae</taxon>
        <taxon>Raineyella</taxon>
    </lineage>
</organism>
<dbReference type="Pfam" id="PF00480">
    <property type="entry name" value="ROK"/>
    <property type="match status" value="1"/>
</dbReference>
<dbReference type="SUPFAM" id="SSF53067">
    <property type="entry name" value="Actin-like ATPase domain"/>
    <property type="match status" value="1"/>
</dbReference>
<dbReference type="PANTHER" id="PTHR18964">
    <property type="entry name" value="ROK (REPRESSOR, ORF, KINASE) FAMILY"/>
    <property type="match status" value="1"/>
</dbReference>
<dbReference type="KEGG" id="rain:Rai3103_06865"/>
<dbReference type="Gene3D" id="1.10.10.10">
    <property type="entry name" value="Winged helix-like DNA-binding domain superfamily/Winged helix DNA-binding domain"/>
    <property type="match status" value="1"/>
</dbReference>
<dbReference type="InterPro" id="IPR043129">
    <property type="entry name" value="ATPase_NBD"/>
</dbReference>
<dbReference type="InterPro" id="IPR036388">
    <property type="entry name" value="WH-like_DNA-bd_sf"/>
</dbReference>
<reference evidence="2 3" key="1">
    <citation type="submission" date="2019-10" db="EMBL/GenBank/DDBJ databases">
        <title>Genomic analysis of Raineyella sp. CBA3103.</title>
        <authorList>
            <person name="Roh S.W."/>
        </authorList>
    </citation>
    <scope>NUCLEOTIDE SEQUENCE [LARGE SCALE GENOMIC DNA]</scope>
    <source>
        <strain evidence="2 3">CBA3103</strain>
    </source>
</reference>
<dbReference type="AlphaFoldDB" id="A0A5Q2FEC4"/>
<dbReference type="Gene3D" id="3.30.420.40">
    <property type="match status" value="2"/>
</dbReference>
<accession>A0A5Q2FEC4</accession>
<dbReference type="PANTHER" id="PTHR18964:SF149">
    <property type="entry name" value="BIFUNCTIONAL UDP-N-ACETYLGLUCOSAMINE 2-EPIMERASE_N-ACETYLMANNOSAMINE KINASE"/>
    <property type="match status" value="1"/>
</dbReference>
<dbReference type="InterPro" id="IPR000600">
    <property type="entry name" value="ROK"/>
</dbReference>
<evidence type="ECO:0000313" key="3">
    <source>
        <dbReference type="Proteomes" id="UP000386847"/>
    </source>
</evidence>
<dbReference type="InterPro" id="IPR036390">
    <property type="entry name" value="WH_DNA-bd_sf"/>
</dbReference>
<dbReference type="SUPFAM" id="SSF46785">
    <property type="entry name" value="Winged helix' DNA-binding domain"/>
    <property type="match status" value="1"/>
</dbReference>
<dbReference type="Proteomes" id="UP000386847">
    <property type="component" value="Chromosome"/>
</dbReference>
<proteinExistence type="inferred from homology"/>
<keyword evidence="3" id="KW-1185">Reference proteome</keyword>